<dbReference type="Gene3D" id="3.90.1150.10">
    <property type="entry name" value="Aspartate Aminotransferase, domain 1"/>
    <property type="match status" value="1"/>
</dbReference>
<dbReference type="Proteomes" id="UP000186364">
    <property type="component" value="Unassembled WGS sequence"/>
</dbReference>
<keyword evidence="5" id="KW-0032">Aminotransferase</keyword>
<evidence type="ECO:0000256" key="2">
    <source>
        <dbReference type="PIRSR" id="PIRSR000390-1"/>
    </source>
</evidence>
<dbReference type="AlphaFoldDB" id="A0A1Q9AS44"/>
<dbReference type="InterPro" id="IPR015424">
    <property type="entry name" value="PyrdxlP-dep_Trfase"/>
</dbReference>
<dbReference type="GO" id="GO:0030170">
    <property type="term" value="F:pyridoxal phosphate binding"/>
    <property type="evidence" value="ECO:0007669"/>
    <property type="project" value="TreeGrafter"/>
</dbReference>
<feature type="active site" description="Proton acceptor" evidence="2">
    <location>
        <position position="187"/>
    </location>
</feature>
<dbReference type="Pfam" id="PF01041">
    <property type="entry name" value="DegT_DnrJ_EryC1"/>
    <property type="match status" value="1"/>
</dbReference>
<evidence type="ECO:0000256" key="4">
    <source>
        <dbReference type="RuleBase" id="RU004508"/>
    </source>
</evidence>
<dbReference type="InterPro" id="IPR015422">
    <property type="entry name" value="PyrdxlP-dep_Trfase_small"/>
</dbReference>
<sequence length="385" mass="41787">MTQSLPRILYTKPSIGPLEVAYATDAAANGWGERCYDYINRFEKAFADHLGIAHAIATSSCTGAMHMGLHALGIGQGDEVILADTNWVATVSPIVHLGATPVFVDVRADSWCIDPAAAEAAITPRTRAIIATHLYGNLCDMDRLLEIGRRHGIAVIEDAAEAIGSELAGRRAGSMGLFSTFSFHGTKTVTTGEGGLFATNDAALYDRVLTLSNHGRARGQTKQFWPDEIGFKYKMSNIQAAIGCAQLERIEELTARKRAILAAYRRHLQDIDAIALNPEPVSGVNGAWMPTAVFSRESGITREALQAAFKAANIDARVFFHPLSSLDMFDKVPANRNAYDIPERAINLPSFHDMSEAEIERVADVLRDILAERTSSHSLPRAAIA</sequence>
<evidence type="ECO:0000256" key="3">
    <source>
        <dbReference type="PIRSR" id="PIRSR000390-2"/>
    </source>
</evidence>
<dbReference type="InterPro" id="IPR000653">
    <property type="entry name" value="DegT/StrS_aminotransferase"/>
</dbReference>
<dbReference type="GO" id="GO:0000271">
    <property type="term" value="P:polysaccharide biosynthetic process"/>
    <property type="evidence" value="ECO:0007669"/>
    <property type="project" value="TreeGrafter"/>
</dbReference>
<keyword evidence="6" id="KW-1185">Reference proteome</keyword>
<dbReference type="PANTHER" id="PTHR30244:SF34">
    <property type="entry name" value="DTDP-4-AMINO-4,6-DIDEOXYGALACTOSE TRANSAMINASE"/>
    <property type="match status" value="1"/>
</dbReference>
<dbReference type="OrthoDB" id="9768668at2"/>
<dbReference type="InterPro" id="IPR015421">
    <property type="entry name" value="PyrdxlP-dep_Trfase_major"/>
</dbReference>
<dbReference type="Gene3D" id="3.40.640.10">
    <property type="entry name" value="Type I PLP-dependent aspartate aminotransferase-like (Major domain)"/>
    <property type="match status" value="1"/>
</dbReference>
<name>A0A1Q9AS44_9HYPH</name>
<keyword evidence="3 4" id="KW-0663">Pyridoxal phosphate</keyword>
<reference evidence="5 6" key="1">
    <citation type="submission" date="2016-09" db="EMBL/GenBank/DDBJ databases">
        <title>Rhizobium sp. nov., a novel species isolated from the rice rhizosphere.</title>
        <authorList>
            <person name="Zhao J."/>
            <person name="Zhang X."/>
        </authorList>
    </citation>
    <scope>NUCLEOTIDE SEQUENCE [LARGE SCALE GENOMIC DNA]</scope>
    <source>
        <strain evidence="5 6">1.7048</strain>
    </source>
</reference>
<comment type="similarity">
    <text evidence="1 4">Belongs to the DegT/DnrJ/EryC1 family.</text>
</comment>
<dbReference type="PIRSF" id="PIRSF000390">
    <property type="entry name" value="PLP_StrS"/>
    <property type="match status" value="1"/>
</dbReference>
<comment type="caution">
    <text evidence="5">The sequence shown here is derived from an EMBL/GenBank/DDBJ whole genome shotgun (WGS) entry which is preliminary data.</text>
</comment>
<dbReference type="PANTHER" id="PTHR30244">
    <property type="entry name" value="TRANSAMINASE"/>
    <property type="match status" value="1"/>
</dbReference>
<gene>
    <name evidence="5" type="ORF">BJF93_06420</name>
</gene>
<keyword evidence="5" id="KW-0808">Transferase</keyword>
<dbReference type="SUPFAM" id="SSF53383">
    <property type="entry name" value="PLP-dependent transferases"/>
    <property type="match status" value="1"/>
</dbReference>
<evidence type="ECO:0000313" key="5">
    <source>
        <dbReference type="EMBL" id="OLP58247.1"/>
    </source>
</evidence>
<proteinExistence type="inferred from homology"/>
<protein>
    <submittedName>
        <fullName evidence="5">Glutamine--scyllo-inositol aminotransferase</fullName>
    </submittedName>
</protein>
<feature type="modified residue" description="N6-(pyridoxal phosphate)lysine" evidence="3">
    <location>
        <position position="187"/>
    </location>
</feature>
<accession>A0A1Q9AS44</accession>
<dbReference type="EMBL" id="MKIP01000058">
    <property type="protein sequence ID" value="OLP58247.1"/>
    <property type="molecule type" value="Genomic_DNA"/>
</dbReference>
<dbReference type="GO" id="GO:0008483">
    <property type="term" value="F:transaminase activity"/>
    <property type="evidence" value="ECO:0007669"/>
    <property type="project" value="UniProtKB-KW"/>
</dbReference>
<evidence type="ECO:0000256" key="1">
    <source>
        <dbReference type="ARBA" id="ARBA00037999"/>
    </source>
</evidence>
<dbReference type="CDD" id="cd00616">
    <property type="entry name" value="AHBA_syn"/>
    <property type="match status" value="1"/>
</dbReference>
<evidence type="ECO:0000313" key="6">
    <source>
        <dbReference type="Proteomes" id="UP000186364"/>
    </source>
</evidence>
<dbReference type="RefSeq" id="WP_075629452.1">
    <property type="nucleotide sequence ID" value="NZ_FOAM01000008.1"/>
</dbReference>
<organism evidence="5 6">
    <name type="scientific">Xaviernesmea oryzae</name>
    <dbReference type="NCBI Taxonomy" id="464029"/>
    <lineage>
        <taxon>Bacteria</taxon>
        <taxon>Pseudomonadati</taxon>
        <taxon>Pseudomonadota</taxon>
        <taxon>Alphaproteobacteria</taxon>
        <taxon>Hyphomicrobiales</taxon>
        <taxon>Rhizobiaceae</taxon>
        <taxon>Rhizobium/Agrobacterium group</taxon>
        <taxon>Xaviernesmea</taxon>
    </lineage>
</organism>